<keyword evidence="2" id="KW-1133">Transmembrane helix</keyword>
<dbReference type="PROSITE" id="PS51257">
    <property type="entry name" value="PROKAR_LIPOPROTEIN"/>
    <property type="match status" value="1"/>
</dbReference>
<evidence type="ECO:0000313" key="3">
    <source>
        <dbReference type="EMBL" id="MCF0064539.1"/>
    </source>
</evidence>
<evidence type="ECO:0000313" key="4">
    <source>
        <dbReference type="Proteomes" id="UP001139000"/>
    </source>
</evidence>
<dbReference type="Pfam" id="PF12732">
    <property type="entry name" value="YtxH"/>
    <property type="match status" value="1"/>
</dbReference>
<evidence type="ECO:0000256" key="2">
    <source>
        <dbReference type="SAM" id="Phobius"/>
    </source>
</evidence>
<dbReference type="EMBL" id="JAJTTC010000008">
    <property type="protein sequence ID" value="MCF0064539.1"/>
    <property type="molecule type" value="Genomic_DNA"/>
</dbReference>
<dbReference type="AlphaFoldDB" id="A0A9X1THI7"/>
<keyword evidence="2" id="KW-0472">Membrane</keyword>
<feature type="compositionally biased region" description="Basic and acidic residues" evidence="1">
    <location>
        <begin position="106"/>
        <end position="120"/>
    </location>
</feature>
<reference evidence="3" key="1">
    <citation type="submission" date="2021-12" db="EMBL/GenBank/DDBJ databases">
        <title>Novel species in genus Dyadobacter.</title>
        <authorList>
            <person name="Ma C."/>
        </authorList>
    </citation>
    <scope>NUCLEOTIDE SEQUENCE</scope>
    <source>
        <strain evidence="3">LJ419</strain>
    </source>
</reference>
<feature type="region of interest" description="Disordered" evidence="1">
    <location>
        <begin position="100"/>
        <end position="120"/>
    </location>
</feature>
<accession>A0A9X1THI7</accession>
<keyword evidence="2" id="KW-0812">Transmembrane</keyword>
<dbReference type="RefSeq" id="WP_234604350.1">
    <property type="nucleotide sequence ID" value="NZ_CP094997.1"/>
</dbReference>
<sequence length="120" mass="12921">MKTKYGNVDFNDDSAHNDGLITGLLLGAAIGACAAILFAPKSGKEFREKIKDVAGQQSDKLSKQWENVKSKAGDLASNAKESVESIGSDAESKFNEFADTAEDEVKEGAENAADKFQRKY</sequence>
<dbReference type="Proteomes" id="UP001139000">
    <property type="component" value="Unassembled WGS sequence"/>
</dbReference>
<dbReference type="InterPro" id="IPR024623">
    <property type="entry name" value="YtxH"/>
</dbReference>
<dbReference type="PANTHER" id="PTHR35792:SF1">
    <property type="entry name" value="SLL0268 PROTEIN"/>
    <property type="match status" value="1"/>
</dbReference>
<gene>
    <name evidence="3" type="ORF">LXM26_23720</name>
</gene>
<protein>
    <submittedName>
        <fullName evidence="3">YtxH domain-containing protein</fullName>
    </submittedName>
</protein>
<name>A0A9X1THI7_9BACT</name>
<keyword evidence="4" id="KW-1185">Reference proteome</keyword>
<feature type="transmembrane region" description="Helical" evidence="2">
    <location>
        <begin position="20"/>
        <end position="39"/>
    </location>
</feature>
<proteinExistence type="predicted"/>
<dbReference type="PANTHER" id="PTHR35792">
    <property type="entry name" value="GENERAL STRESS PROTEIN"/>
    <property type="match status" value="1"/>
</dbReference>
<evidence type="ECO:0000256" key="1">
    <source>
        <dbReference type="SAM" id="MobiDB-lite"/>
    </source>
</evidence>
<dbReference type="InterPro" id="IPR052928">
    <property type="entry name" value="Desiccation-related_membrane"/>
</dbReference>
<organism evidence="3 4">
    <name type="scientific">Dyadobacter chenwenxiniae</name>
    <dbReference type="NCBI Taxonomy" id="2906456"/>
    <lineage>
        <taxon>Bacteria</taxon>
        <taxon>Pseudomonadati</taxon>
        <taxon>Bacteroidota</taxon>
        <taxon>Cytophagia</taxon>
        <taxon>Cytophagales</taxon>
        <taxon>Spirosomataceae</taxon>
        <taxon>Dyadobacter</taxon>
    </lineage>
</organism>
<dbReference type="Gene3D" id="1.20.120.20">
    <property type="entry name" value="Apolipoprotein"/>
    <property type="match status" value="1"/>
</dbReference>
<comment type="caution">
    <text evidence="3">The sequence shown here is derived from an EMBL/GenBank/DDBJ whole genome shotgun (WGS) entry which is preliminary data.</text>
</comment>